<evidence type="ECO:0000313" key="2">
    <source>
        <dbReference type="Proteomes" id="UP000015105"/>
    </source>
</evidence>
<keyword evidence="2" id="KW-1185">Reference proteome</keyword>
<organism evidence="1 2">
    <name type="scientific">Aegilops tauschii subsp. strangulata</name>
    <name type="common">Goatgrass</name>
    <dbReference type="NCBI Taxonomy" id="200361"/>
    <lineage>
        <taxon>Eukaryota</taxon>
        <taxon>Viridiplantae</taxon>
        <taxon>Streptophyta</taxon>
        <taxon>Embryophyta</taxon>
        <taxon>Tracheophyta</taxon>
        <taxon>Spermatophyta</taxon>
        <taxon>Magnoliopsida</taxon>
        <taxon>Liliopsida</taxon>
        <taxon>Poales</taxon>
        <taxon>Poaceae</taxon>
        <taxon>BOP clade</taxon>
        <taxon>Pooideae</taxon>
        <taxon>Triticodae</taxon>
        <taxon>Triticeae</taxon>
        <taxon>Triticinae</taxon>
        <taxon>Aegilops</taxon>
    </lineage>
</organism>
<reference evidence="1" key="3">
    <citation type="journal article" date="2017" name="Nature">
        <title>Genome sequence of the progenitor of the wheat D genome Aegilops tauschii.</title>
        <authorList>
            <person name="Luo M.C."/>
            <person name="Gu Y.Q."/>
            <person name="Puiu D."/>
            <person name="Wang H."/>
            <person name="Twardziok S.O."/>
            <person name="Deal K.R."/>
            <person name="Huo N."/>
            <person name="Zhu T."/>
            <person name="Wang L."/>
            <person name="Wang Y."/>
            <person name="McGuire P.E."/>
            <person name="Liu S."/>
            <person name="Long H."/>
            <person name="Ramasamy R.K."/>
            <person name="Rodriguez J.C."/>
            <person name="Van S.L."/>
            <person name="Yuan L."/>
            <person name="Wang Z."/>
            <person name="Xia Z."/>
            <person name="Xiao L."/>
            <person name="Anderson O.D."/>
            <person name="Ouyang S."/>
            <person name="Liang Y."/>
            <person name="Zimin A.V."/>
            <person name="Pertea G."/>
            <person name="Qi P."/>
            <person name="Bennetzen J.L."/>
            <person name="Dai X."/>
            <person name="Dawson M.W."/>
            <person name="Muller H.G."/>
            <person name="Kugler K."/>
            <person name="Rivarola-Duarte L."/>
            <person name="Spannagl M."/>
            <person name="Mayer K.F.X."/>
            <person name="Lu F.H."/>
            <person name="Bevan M.W."/>
            <person name="Leroy P."/>
            <person name="Li P."/>
            <person name="You F.M."/>
            <person name="Sun Q."/>
            <person name="Liu Z."/>
            <person name="Lyons E."/>
            <person name="Wicker T."/>
            <person name="Salzberg S.L."/>
            <person name="Devos K.M."/>
            <person name="Dvorak J."/>
        </authorList>
    </citation>
    <scope>NUCLEOTIDE SEQUENCE [LARGE SCALE GENOMIC DNA]</scope>
    <source>
        <strain evidence="1">cv. AL8/78</strain>
    </source>
</reference>
<proteinExistence type="predicted"/>
<reference evidence="2" key="2">
    <citation type="journal article" date="2017" name="Nat. Plants">
        <title>The Aegilops tauschii genome reveals multiple impacts of transposons.</title>
        <authorList>
            <person name="Zhao G."/>
            <person name="Zou C."/>
            <person name="Li K."/>
            <person name="Wang K."/>
            <person name="Li T."/>
            <person name="Gao L."/>
            <person name="Zhang X."/>
            <person name="Wang H."/>
            <person name="Yang Z."/>
            <person name="Liu X."/>
            <person name="Jiang W."/>
            <person name="Mao L."/>
            <person name="Kong X."/>
            <person name="Jiao Y."/>
            <person name="Jia J."/>
        </authorList>
    </citation>
    <scope>NUCLEOTIDE SEQUENCE [LARGE SCALE GENOMIC DNA]</scope>
    <source>
        <strain evidence="2">cv. AL8/78</strain>
    </source>
</reference>
<reference evidence="1" key="5">
    <citation type="journal article" date="2021" name="G3 (Bethesda)">
        <title>Aegilops tauschii genome assembly Aet v5.0 features greater sequence contiguity and improved annotation.</title>
        <authorList>
            <person name="Wang L."/>
            <person name="Zhu T."/>
            <person name="Rodriguez J.C."/>
            <person name="Deal K.R."/>
            <person name="Dubcovsky J."/>
            <person name="McGuire P.E."/>
            <person name="Lux T."/>
            <person name="Spannagl M."/>
            <person name="Mayer K.F.X."/>
            <person name="Baldrich P."/>
            <person name="Meyers B.C."/>
            <person name="Huo N."/>
            <person name="Gu Y.Q."/>
            <person name="Zhou H."/>
            <person name="Devos K.M."/>
            <person name="Bennetzen J.L."/>
            <person name="Unver T."/>
            <person name="Budak H."/>
            <person name="Gulick P.J."/>
            <person name="Galiba G."/>
            <person name="Kalapos B."/>
            <person name="Nelson D.R."/>
            <person name="Li P."/>
            <person name="You F.M."/>
            <person name="Luo M.C."/>
            <person name="Dvorak J."/>
        </authorList>
    </citation>
    <scope>NUCLEOTIDE SEQUENCE [LARGE SCALE GENOMIC DNA]</scope>
    <source>
        <strain evidence="1">cv. AL8/78</strain>
    </source>
</reference>
<evidence type="ECO:0000313" key="1">
    <source>
        <dbReference type="EnsemblPlants" id="AET7Gv20714800.26"/>
    </source>
</evidence>
<dbReference type="Proteomes" id="UP000015105">
    <property type="component" value="Chromosome 7D"/>
</dbReference>
<dbReference type="Gramene" id="AET7Gv20714800.26">
    <property type="protein sequence ID" value="AET7Gv20714800.26"/>
    <property type="gene ID" value="AET7Gv20714800"/>
</dbReference>
<reference evidence="2" key="1">
    <citation type="journal article" date="2014" name="Science">
        <title>Ancient hybridizations among the ancestral genomes of bread wheat.</title>
        <authorList>
            <consortium name="International Wheat Genome Sequencing Consortium,"/>
            <person name="Marcussen T."/>
            <person name="Sandve S.R."/>
            <person name="Heier L."/>
            <person name="Spannagl M."/>
            <person name="Pfeifer M."/>
            <person name="Jakobsen K.S."/>
            <person name="Wulff B.B."/>
            <person name="Steuernagel B."/>
            <person name="Mayer K.F."/>
            <person name="Olsen O.A."/>
        </authorList>
    </citation>
    <scope>NUCLEOTIDE SEQUENCE [LARGE SCALE GENOMIC DNA]</scope>
    <source>
        <strain evidence="2">cv. AL8/78</strain>
    </source>
</reference>
<dbReference type="AlphaFoldDB" id="A0A453RVN1"/>
<name>A0A453RVN1_AEGTS</name>
<accession>A0A453RVN1</accession>
<dbReference type="EnsemblPlants" id="AET7Gv20714800.26">
    <property type="protein sequence ID" value="AET7Gv20714800.26"/>
    <property type="gene ID" value="AET7Gv20714800"/>
</dbReference>
<sequence length="68" mass="7803">LHDRNNMPKDRSFQETGVLVDATELASIDKVFVIESTSGLLLCFSLFCKPQLKQCSSVLMKFFSFYMF</sequence>
<protein>
    <submittedName>
        <fullName evidence="1">Uncharacterized protein</fullName>
    </submittedName>
</protein>
<reference evidence="1" key="4">
    <citation type="submission" date="2019-03" db="UniProtKB">
        <authorList>
            <consortium name="EnsemblPlants"/>
        </authorList>
    </citation>
    <scope>IDENTIFICATION</scope>
</reference>